<feature type="signal peptide" evidence="1">
    <location>
        <begin position="1"/>
        <end position="20"/>
    </location>
</feature>
<keyword evidence="4" id="KW-1185">Reference proteome</keyword>
<dbReference type="RefSeq" id="WP_211634324.1">
    <property type="nucleotide sequence ID" value="NZ_CP073100.1"/>
</dbReference>
<keyword evidence="1" id="KW-0732">Signal</keyword>
<dbReference type="EMBL" id="CP073100">
    <property type="protein sequence ID" value="QUE52980.1"/>
    <property type="molecule type" value="Genomic_DNA"/>
</dbReference>
<evidence type="ECO:0000259" key="2">
    <source>
        <dbReference type="Pfam" id="PF07589"/>
    </source>
</evidence>
<sequence>MKSILLSLSGMLLFSSQMHAAVIVKYVPTGSAGSSVVNATTVDPQVTASAIGDIGTGGTQLLSGAAGPIRTTNGSWTFGADGWLFANASGDGTNGTASSTADYFSFSLSTPGAETLSLTSFTFDYGVGTNTTGQSGNFHYAVFASVNGGAYAQIGSTFSTGNLSLTQNVTNVIGNRSVDLSSITGADSVAFRVWVGSTNASASTGSIFQNIIVNGSVVPEPSAVMLGGLGVLVLMRRRRAA</sequence>
<gene>
    <name evidence="3" type="ORF">KBB96_08825</name>
</gene>
<evidence type="ECO:0000256" key="1">
    <source>
        <dbReference type="SAM" id="SignalP"/>
    </source>
</evidence>
<feature type="chain" id="PRO_5036985245" evidence="1">
    <location>
        <begin position="21"/>
        <end position="241"/>
    </location>
</feature>
<reference evidence="3" key="1">
    <citation type="submission" date="2021-04" db="EMBL/GenBank/DDBJ databases">
        <title>Luteolibacter sp. 32A isolated from the skin of an Anderson's salamander (Ambystoma andersonii).</title>
        <authorList>
            <person name="Spergser J."/>
            <person name="Busse H.-J."/>
        </authorList>
    </citation>
    <scope>NUCLEOTIDE SEQUENCE</scope>
    <source>
        <strain evidence="3">32A</strain>
    </source>
</reference>
<dbReference type="AlphaFoldDB" id="A0A975J2R3"/>
<dbReference type="Proteomes" id="UP000676169">
    <property type="component" value="Chromosome"/>
</dbReference>
<dbReference type="KEGG" id="lamb:KBB96_08825"/>
<feature type="domain" description="Ice-binding protein C-terminal" evidence="2">
    <location>
        <begin position="218"/>
        <end position="239"/>
    </location>
</feature>
<dbReference type="Pfam" id="PF07589">
    <property type="entry name" value="PEP-CTERM"/>
    <property type="match status" value="1"/>
</dbReference>
<evidence type="ECO:0000313" key="3">
    <source>
        <dbReference type="EMBL" id="QUE52980.1"/>
    </source>
</evidence>
<accession>A0A975J2R3</accession>
<protein>
    <submittedName>
        <fullName evidence="3">PEP-CTERM sorting domain-containing protein</fullName>
    </submittedName>
</protein>
<proteinExistence type="predicted"/>
<dbReference type="InterPro" id="IPR013424">
    <property type="entry name" value="Ice-binding_C"/>
</dbReference>
<evidence type="ECO:0000313" key="4">
    <source>
        <dbReference type="Proteomes" id="UP000676169"/>
    </source>
</evidence>
<organism evidence="3 4">
    <name type="scientific">Luteolibacter ambystomatis</name>
    <dbReference type="NCBI Taxonomy" id="2824561"/>
    <lineage>
        <taxon>Bacteria</taxon>
        <taxon>Pseudomonadati</taxon>
        <taxon>Verrucomicrobiota</taxon>
        <taxon>Verrucomicrobiia</taxon>
        <taxon>Verrucomicrobiales</taxon>
        <taxon>Verrucomicrobiaceae</taxon>
        <taxon>Luteolibacter</taxon>
    </lineage>
</organism>
<name>A0A975J2R3_9BACT</name>